<dbReference type="RefSeq" id="WP_168685276.1">
    <property type="nucleotide sequence ID" value="NZ_JAAXPF010000007.1"/>
</dbReference>
<organism evidence="1 2">
    <name type="scientific">Corynebacterium mucifaciens</name>
    <dbReference type="NCBI Taxonomy" id="57171"/>
    <lineage>
        <taxon>Bacteria</taxon>
        <taxon>Bacillati</taxon>
        <taxon>Actinomycetota</taxon>
        <taxon>Actinomycetes</taxon>
        <taxon>Mycobacteriales</taxon>
        <taxon>Corynebacteriaceae</taxon>
        <taxon>Corynebacterium</taxon>
    </lineage>
</organism>
<evidence type="ECO:0000313" key="2">
    <source>
        <dbReference type="Proteomes" id="UP000554284"/>
    </source>
</evidence>
<sequence length="191" mass="19735">MRRKPSNELINGGHPVKSLKRVAAVAVAGCASLALVGCSAGQITQTSSQVAAVDGASGSTEDGALSVRDVIVVLAEDGQAAVKFTATNQDTSMRDHTLQSVEVDGQKATLGDNATIAYNCALVADSKDGLERMPQGRNDNCIQYTATSLANDDFAYGGNIPVKFNFDTGSVEVAATVSAPILASGQEDREN</sequence>
<dbReference type="AlphaFoldDB" id="A0A7X6LS10"/>
<protein>
    <submittedName>
        <fullName evidence="1">Uncharacterized protein</fullName>
    </submittedName>
</protein>
<reference evidence="1 2" key="1">
    <citation type="submission" date="2020-04" db="EMBL/GenBank/DDBJ databases">
        <title>MicrobeNet Type strains.</title>
        <authorList>
            <person name="Nicholson A.C."/>
        </authorList>
    </citation>
    <scope>NUCLEOTIDE SEQUENCE [LARGE SCALE GENOMIC DNA]</scope>
    <source>
        <strain evidence="1 2">ATCC 700355</strain>
    </source>
</reference>
<comment type="caution">
    <text evidence="1">The sequence shown here is derived from an EMBL/GenBank/DDBJ whole genome shotgun (WGS) entry which is preliminary data.</text>
</comment>
<dbReference type="EMBL" id="JAAXPF010000007">
    <property type="protein sequence ID" value="NKY69190.1"/>
    <property type="molecule type" value="Genomic_DNA"/>
</dbReference>
<gene>
    <name evidence="1" type="ORF">HF989_07360</name>
</gene>
<name>A0A7X6LS10_9CORY</name>
<dbReference type="Proteomes" id="UP000554284">
    <property type="component" value="Unassembled WGS sequence"/>
</dbReference>
<accession>A0A7X6LS10</accession>
<evidence type="ECO:0000313" key="1">
    <source>
        <dbReference type="EMBL" id="NKY69190.1"/>
    </source>
</evidence>
<proteinExistence type="predicted"/>